<proteinExistence type="predicted"/>
<protein>
    <submittedName>
        <fullName evidence="1">Uncharacterized protein</fullName>
    </submittedName>
</protein>
<evidence type="ECO:0000313" key="2">
    <source>
        <dbReference type="Proteomes" id="UP000236291"/>
    </source>
</evidence>
<gene>
    <name evidence="1" type="ORF">L195_g041171</name>
</gene>
<organism evidence="1 2">
    <name type="scientific">Trifolium pratense</name>
    <name type="common">Red clover</name>
    <dbReference type="NCBI Taxonomy" id="57577"/>
    <lineage>
        <taxon>Eukaryota</taxon>
        <taxon>Viridiplantae</taxon>
        <taxon>Streptophyta</taxon>
        <taxon>Embryophyta</taxon>
        <taxon>Tracheophyta</taxon>
        <taxon>Spermatophyta</taxon>
        <taxon>Magnoliopsida</taxon>
        <taxon>eudicotyledons</taxon>
        <taxon>Gunneridae</taxon>
        <taxon>Pentapetalae</taxon>
        <taxon>rosids</taxon>
        <taxon>fabids</taxon>
        <taxon>Fabales</taxon>
        <taxon>Fabaceae</taxon>
        <taxon>Papilionoideae</taxon>
        <taxon>50 kb inversion clade</taxon>
        <taxon>NPAAA clade</taxon>
        <taxon>Hologalegina</taxon>
        <taxon>IRL clade</taxon>
        <taxon>Trifolieae</taxon>
        <taxon>Trifolium</taxon>
    </lineage>
</organism>
<comment type="caution">
    <text evidence="1">The sequence shown here is derived from an EMBL/GenBank/DDBJ whole genome shotgun (WGS) entry which is preliminary data.</text>
</comment>
<reference evidence="1 2" key="2">
    <citation type="journal article" date="2017" name="Front. Plant Sci.">
        <title>Gene Classification and Mining of Molecular Markers Useful in Red Clover (Trifolium pratense) Breeding.</title>
        <authorList>
            <person name="Istvanek J."/>
            <person name="Dluhosova J."/>
            <person name="Dluhos P."/>
            <person name="Patkova L."/>
            <person name="Nedelnik J."/>
            <person name="Repkova J."/>
        </authorList>
    </citation>
    <scope>NUCLEOTIDE SEQUENCE [LARGE SCALE GENOMIC DNA]</scope>
    <source>
        <strain evidence="2">cv. Tatra</strain>
        <tissue evidence="1">Young leaves</tissue>
    </source>
</reference>
<reference evidence="1 2" key="1">
    <citation type="journal article" date="2014" name="Am. J. Bot.">
        <title>Genome assembly and annotation for red clover (Trifolium pratense; Fabaceae).</title>
        <authorList>
            <person name="Istvanek J."/>
            <person name="Jaros M."/>
            <person name="Krenek A."/>
            <person name="Repkova J."/>
        </authorList>
    </citation>
    <scope>NUCLEOTIDE SEQUENCE [LARGE SCALE GENOMIC DNA]</scope>
    <source>
        <strain evidence="2">cv. Tatra</strain>
        <tissue evidence="1">Young leaves</tissue>
    </source>
</reference>
<dbReference type="AlphaFoldDB" id="A0A2K3M2S7"/>
<sequence>MAERNIDQERWDLIAALAWEASQRKLNPISGSHGAYMVVAGQKVNHNNILKNEKATLQLRIHQLEARVNEQNN</sequence>
<accession>A0A2K3M2S7</accession>
<dbReference type="EMBL" id="ASHM01047984">
    <property type="protein sequence ID" value="PNX85105.1"/>
    <property type="molecule type" value="Genomic_DNA"/>
</dbReference>
<dbReference type="Proteomes" id="UP000236291">
    <property type="component" value="Unassembled WGS sequence"/>
</dbReference>
<evidence type="ECO:0000313" key="1">
    <source>
        <dbReference type="EMBL" id="PNX85105.1"/>
    </source>
</evidence>
<name>A0A2K3M2S7_TRIPR</name>